<dbReference type="InterPro" id="IPR050194">
    <property type="entry name" value="Glycosyltransferase_grp1"/>
</dbReference>
<accession>A0ABP7L4X9</accession>
<dbReference type="Gene3D" id="3.40.50.2000">
    <property type="entry name" value="Glycogen Phosphorylase B"/>
    <property type="match status" value="2"/>
</dbReference>
<feature type="domain" description="Glycosyl transferase family 1" evidence="1">
    <location>
        <begin position="229"/>
        <end position="380"/>
    </location>
</feature>
<dbReference type="Pfam" id="PF00534">
    <property type="entry name" value="Glycos_transf_1"/>
    <property type="match status" value="1"/>
</dbReference>
<evidence type="ECO:0000313" key="3">
    <source>
        <dbReference type="Proteomes" id="UP001500827"/>
    </source>
</evidence>
<dbReference type="PANTHER" id="PTHR45947:SF3">
    <property type="entry name" value="SULFOQUINOVOSYL TRANSFERASE SQD2"/>
    <property type="match status" value="1"/>
</dbReference>
<evidence type="ECO:0000259" key="1">
    <source>
        <dbReference type="Pfam" id="PF00534"/>
    </source>
</evidence>
<dbReference type="RefSeq" id="WP_344698642.1">
    <property type="nucleotide sequence ID" value="NZ_BAABBM010000001.1"/>
</dbReference>
<dbReference type="EMBL" id="BAABBM010000001">
    <property type="protein sequence ID" value="GAA3893268.1"/>
    <property type="molecule type" value="Genomic_DNA"/>
</dbReference>
<evidence type="ECO:0000313" key="2">
    <source>
        <dbReference type="EMBL" id="GAA3893268.1"/>
    </source>
</evidence>
<sequence>MTDRGVRIGYLTSQYPATSHTFISREVAALRKLGVPLETFSVRPPLPDEMRDEKLRSEAEATFTIFNQRATGIMAAQLAMALTNPVEVSRTLVRALRHRPPGVRGFALAFVYFAEALVLARELRRQKITHLHNHFANAGAIVGMLASRLLQIPWSFTMHGISETDYPAGLMLGRKIEAAEFVACVSYFGRAQAMRVVEPDQWPKLLIVRCGLDLTVLPRRRPRGPVVRLISVGRLSPEKGQAGLLAAFSEARRDYPNLKLEIVGDGPDLDKLQQLAADLNLTQSVTFAGRCGEQQTLERIVNADCLVLTSFMEGLPVVLMEAMALGTPVIASRIAGIPELIEHGESGLLFTPSDWHDLANCIRGLTRDDALRSRVAAQARVVVEREFDIEQSARTLAAIFLNERVR</sequence>
<reference evidence="3" key="1">
    <citation type="journal article" date="2019" name="Int. J. Syst. Evol. Microbiol.">
        <title>The Global Catalogue of Microorganisms (GCM) 10K type strain sequencing project: providing services to taxonomists for standard genome sequencing and annotation.</title>
        <authorList>
            <consortium name="The Broad Institute Genomics Platform"/>
            <consortium name="The Broad Institute Genome Sequencing Center for Infectious Disease"/>
            <person name="Wu L."/>
            <person name="Ma J."/>
        </authorList>
    </citation>
    <scope>NUCLEOTIDE SEQUENCE [LARGE SCALE GENOMIC DNA]</scope>
    <source>
        <strain evidence="3">JCM 17543</strain>
    </source>
</reference>
<name>A0ABP7L4X9_9SPHN</name>
<protein>
    <submittedName>
        <fullName evidence="2">Glycosyltransferase</fullName>
    </submittedName>
</protein>
<keyword evidence="3" id="KW-1185">Reference proteome</keyword>
<dbReference type="Proteomes" id="UP001500827">
    <property type="component" value="Unassembled WGS sequence"/>
</dbReference>
<dbReference type="CDD" id="cd03801">
    <property type="entry name" value="GT4_PimA-like"/>
    <property type="match status" value="1"/>
</dbReference>
<proteinExistence type="predicted"/>
<dbReference type="InterPro" id="IPR001296">
    <property type="entry name" value="Glyco_trans_1"/>
</dbReference>
<organism evidence="2 3">
    <name type="scientific">Sphingomonas limnosediminicola</name>
    <dbReference type="NCBI Taxonomy" id="940133"/>
    <lineage>
        <taxon>Bacteria</taxon>
        <taxon>Pseudomonadati</taxon>
        <taxon>Pseudomonadota</taxon>
        <taxon>Alphaproteobacteria</taxon>
        <taxon>Sphingomonadales</taxon>
        <taxon>Sphingomonadaceae</taxon>
        <taxon>Sphingomonas</taxon>
    </lineage>
</organism>
<dbReference type="SUPFAM" id="SSF53756">
    <property type="entry name" value="UDP-Glycosyltransferase/glycogen phosphorylase"/>
    <property type="match status" value="1"/>
</dbReference>
<gene>
    <name evidence="2" type="ORF">GCM10022276_10570</name>
</gene>
<dbReference type="PANTHER" id="PTHR45947">
    <property type="entry name" value="SULFOQUINOVOSYL TRANSFERASE SQD2"/>
    <property type="match status" value="1"/>
</dbReference>
<comment type="caution">
    <text evidence="2">The sequence shown here is derived from an EMBL/GenBank/DDBJ whole genome shotgun (WGS) entry which is preliminary data.</text>
</comment>